<dbReference type="AlphaFoldDB" id="A0A518BU22"/>
<dbReference type="Gene3D" id="3.10.290.30">
    <property type="entry name" value="MM3350-like"/>
    <property type="match status" value="1"/>
</dbReference>
<organism evidence="2 3">
    <name type="scientific">Mucisphaera calidilacus</name>
    <dbReference type="NCBI Taxonomy" id="2527982"/>
    <lineage>
        <taxon>Bacteria</taxon>
        <taxon>Pseudomonadati</taxon>
        <taxon>Planctomycetota</taxon>
        <taxon>Phycisphaerae</taxon>
        <taxon>Phycisphaerales</taxon>
        <taxon>Phycisphaeraceae</taxon>
        <taxon>Mucisphaera</taxon>
    </lineage>
</organism>
<evidence type="ECO:0000313" key="3">
    <source>
        <dbReference type="Proteomes" id="UP000320386"/>
    </source>
</evidence>
<name>A0A518BU22_9BACT</name>
<dbReference type="InterPro" id="IPR012912">
    <property type="entry name" value="Plasmid_pRiA4b_Orf3-like"/>
</dbReference>
<accession>A0A518BU22</accession>
<dbReference type="SUPFAM" id="SSF159941">
    <property type="entry name" value="MM3350-like"/>
    <property type="match status" value="1"/>
</dbReference>
<protein>
    <submittedName>
        <fullName evidence="2">Plasmid pRiA4b ORF-3-like protein</fullName>
    </submittedName>
</protein>
<evidence type="ECO:0000313" key="2">
    <source>
        <dbReference type="EMBL" id="QDU70478.1"/>
    </source>
</evidence>
<feature type="domain" description="Plasmid pRiA4b Orf3-like" evidence="1">
    <location>
        <begin position="25"/>
        <end position="76"/>
    </location>
</feature>
<dbReference type="OrthoDB" id="9801392at2"/>
<keyword evidence="3" id="KW-1185">Reference proteome</keyword>
<dbReference type="KEGG" id="mcad:Pan265_03060"/>
<dbReference type="EMBL" id="CP036280">
    <property type="protein sequence ID" value="QDU70478.1"/>
    <property type="molecule type" value="Genomic_DNA"/>
</dbReference>
<dbReference type="InterPro" id="IPR024047">
    <property type="entry name" value="MM3350-like_sf"/>
</dbReference>
<evidence type="ECO:0000259" key="1">
    <source>
        <dbReference type="Pfam" id="PF07929"/>
    </source>
</evidence>
<sequence>MKRIVCASGRTRRLRVAPLPPDFGDPTEMEGEDEDVITLAEVCPKVKSKLTYEYDFGDGWEHTIEVQDIAPADPSLASTIRSAWRGNWPVRLKIAAVSIGMNTCSPWWLMPITKNTMIWLNG</sequence>
<dbReference type="Proteomes" id="UP000320386">
    <property type="component" value="Chromosome"/>
</dbReference>
<proteinExistence type="predicted"/>
<dbReference type="Pfam" id="PF07929">
    <property type="entry name" value="PRiA4_ORF3"/>
    <property type="match status" value="1"/>
</dbReference>
<gene>
    <name evidence="2" type="ORF">Pan265_03060</name>
</gene>
<reference evidence="2 3" key="1">
    <citation type="submission" date="2019-02" db="EMBL/GenBank/DDBJ databases">
        <title>Deep-cultivation of Planctomycetes and their phenomic and genomic characterization uncovers novel biology.</title>
        <authorList>
            <person name="Wiegand S."/>
            <person name="Jogler M."/>
            <person name="Boedeker C."/>
            <person name="Pinto D."/>
            <person name="Vollmers J."/>
            <person name="Rivas-Marin E."/>
            <person name="Kohn T."/>
            <person name="Peeters S.H."/>
            <person name="Heuer A."/>
            <person name="Rast P."/>
            <person name="Oberbeckmann S."/>
            <person name="Bunk B."/>
            <person name="Jeske O."/>
            <person name="Meyerdierks A."/>
            <person name="Storesund J.E."/>
            <person name="Kallscheuer N."/>
            <person name="Luecker S."/>
            <person name="Lage O.M."/>
            <person name="Pohl T."/>
            <person name="Merkel B.J."/>
            <person name="Hornburger P."/>
            <person name="Mueller R.-W."/>
            <person name="Bruemmer F."/>
            <person name="Labrenz M."/>
            <person name="Spormann A.M."/>
            <person name="Op den Camp H."/>
            <person name="Overmann J."/>
            <person name="Amann R."/>
            <person name="Jetten M.S.M."/>
            <person name="Mascher T."/>
            <person name="Medema M.H."/>
            <person name="Devos D.P."/>
            <person name="Kaster A.-K."/>
            <person name="Ovreas L."/>
            <person name="Rohde M."/>
            <person name="Galperin M.Y."/>
            <person name="Jogler C."/>
        </authorList>
    </citation>
    <scope>NUCLEOTIDE SEQUENCE [LARGE SCALE GENOMIC DNA]</scope>
    <source>
        <strain evidence="2 3">Pan265</strain>
    </source>
</reference>